<organism evidence="7">
    <name type="scientific">Caldiarchaeum subterraneum</name>
    <dbReference type="NCBI Taxonomy" id="311458"/>
    <lineage>
        <taxon>Archaea</taxon>
        <taxon>Nitrososphaerota</taxon>
        <taxon>Candidatus Caldarchaeales</taxon>
        <taxon>Candidatus Caldarchaeaceae</taxon>
        <taxon>Candidatus Caldarchaeum</taxon>
    </lineage>
</organism>
<gene>
    <name evidence="7" type="ORF">ENM31_05275</name>
</gene>
<dbReference type="InterPro" id="IPR051328">
    <property type="entry name" value="T7SS_ABC-Transporter"/>
</dbReference>
<dbReference type="InterPro" id="IPR000412">
    <property type="entry name" value="ABC_2_transport"/>
</dbReference>
<dbReference type="GO" id="GO:0043190">
    <property type="term" value="C:ATP-binding cassette (ABC) transporter complex"/>
    <property type="evidence" value="ECO:0007669"/>
    <property type="project" value="InterPro"/>
</dbReference>
<evidence type="ECO:0000256" key="4">
    <source>
        <dbReference type="ARBA" id="ARBA00023136"/>
    </source>
</evidence>
<feature type="transmembrane region" description="Helical" evidence="5">
    <location>
        <begin position="75"/>
        <end position="101"/>
    </location>
</feature>
<dbReference type="GO" id="GO:0140359">
    <property type="term" value="F:ABC-type transporter activity"/>
    <property type="evidence" value="ECO:0007669"/>
    <property type="project" value="InterPro"/>
</dbReference>
<dbReference type="AlphaFoldDB" id="A0A7J3VUP8"/>
<dbReference type="PANTHER" id="PTHR43077">
    <property type="entry name" value="TRANSPORT PERMEASE YVFS-RELATED"/>
    <property type="match status" value="1"/>
</dbReference>
<evidence type="ECO:0000256" key="1">
    <source>
        <dbReference type="ARBA" id="ARBA00004141"/>
    </source>
</evidence>
<evidence type="ECO:0000256" key="2">
    <source>
        <dbReference type="ARBA" id="ARBA00022692"/>
    </source>
</evidence>
<evidence type="ECO:0000313" key="7">
    <source>
        <dbReference type="EMBL" id="HHM44688.1"/>
    </source>
</evidence>
<feature type="domain" description="ABC transmembrane type-2" evidence="6">
    <location>
        <begin position="12"/>
        <end position="274"/>
    </location>
</feature>
<reference evidence="7" key="1">
    <citation type="journal article" date="2020" name="mSystems">
        <title>Genome- and Community-Level Interaction Insights into Carbon Utilization and Element Cycling Functions of Hydrothermarchaeota in Hydrothermal Sediment.</title>
        <authorList>
            <person name="Zhou Z."/>
            <person name="Liu Y."/>
            <person name="Xu W."/>
            <person name="Pan J."/>
            <person name="Luo Z.H."/>
            <person name="Li M."/>
        </authorList>
    </citation>
    <scope>NUCLEOTIDE SEQUENCE [LARGE SCALE GENOMIC DNA]</scope>
    <source>
        <strain evidence="7">SpSt-1074</strain>
    </source>
</reference>
<keyword evidence="2 5" id="KW-0812">Transmembrane</keyword>
<feature type="transmembrane region" description="Helical" evidence="5">
    <location>
        <begin position="196"/>
        <end position="218"/>
    </location>
</feature>
<feature type="transmembrane region" description="Helical" evidence="5">
    <location>
        <begin position="160"/>
        <end position="184"/>
    </location>
</feature>
<dbReference type="EMBL" id="DRXH01000180">
    <property type="protein sequence ID" value="HHM44688.1"/>
    <property type="molecule type" value="Genomic_DNA"/>
</dbReference>
<dbReference type="PIRSF" id="PIRSF006648">
    <property type="entry name" value="DrrB"/>
    <property type="match status" value="1"/>
</dbReference>
<protein>
    <submittedName>
        <fullName evidence="7">ABC transporter</fullName>
    </submittedName>
</protein>
<keyword evidence="4 5" id="KW-0472">Membrane</keyword>
<feature type="transmembrane region" description="Helical" evidence="5">
    <location>
        <begin position="253"/>
        <end position="272"/>
    </location>
</feature>
<sequence>MRELKKWYRSPFLLVSTLVQPVLWMGLFGKAFNLTGLLSIPDDVLNQLPPAATSQIAEVFNRVLTRFFGTADLDYFSFISVGMLSITVLFTSMSSGMGIAWDRRLGYLNKLLAAPIWRGSIIMSKVLATVVRSVIQASLLLMIALALGARFNPWLPLGPVIAIATLCILATGLSSFSIAIGLRLKSWESQAALMNLLNLPLMFASNALYPVSIMPSWLQAIALANPISYAVDAVRQTILLGPAASPATLITDLAAVALFAAAFTGLGTYLAGSALQKT</sequence>
<dbReference type="PROSITE" id="PS51012">
    <property type="entry name" value="ABC_TM2"/>
    <property type="match status" value="1"/>
</dbReference>
<dbReference type="InterPro" id="IPR047817">
    <property type="entry name" value="ABC2_TM_bact-type"/>
</dbReference>
<feature type="transmembrane region" description="Helical" evidence="5">
    <location>
        <begin position="12"/>
        <end position="32"/>
    </location>
</feature>
<evidence type="ECO:0000259" key="6">
    <source>
        <dbReference type="PROSITE" id="PS51012"/>
    </source>
</evidence>
<proteinExistence type="predicted"/>
<name>A0A7J3VUP8_CALS0</name>
<dbReference type="InterPro" id="IPR013525">
    <property type="entry name" value="ABC2_TM"/>
</dbReference>
<keyword evidence="3 5" id="KW-1133">Transmembrane helix</keyword>
<dbReference type="Pfam" id="PF01061">
    <property type="entry name" value="ABC2_membrane"/>
    <property type="match status" value="1"/>
</dbReference>
<dbReference type="PANTHER" id="PTHR43077:SF10">
    <property type="entry name" value="TRANSPORT PERMEASE PROTEIN"/>
    <property type="match status" value="1"/>
</dbReference>
<evidence type="ECO:0000256" key="3">
    <source>
        <dbReference type="ARBA" id="ARBA00022989"/>
    </source>
</evidence>
<evidence type="ECO:0000256" key="5">
    <source>
        <dbReference type="SAM" id="Phobius"/>
    </source>
</evidence>
<feature type="transmembrane region" description="Helical" evidence="5">
    <location>
        <begin position="122"/>
        <end position="148"/>
    </location>
</feature>
<accession>A0A7J3VUP8</accession>
<comment type="subcellular location">
    <subcellularLocation>
        <location evidence="1">Membrane</location>
        <topology evidence="1">Multi-pass membrane protein</topology>
    </subcellularLocation>
</comment>
<comment type="caution">
    <text evidence="7">The sequence shown here is derived from an EMBL/GenBank/DDBJ whole genome shotgun (WGS) entry which is preliminary data.</text>
</comment>